<evidence type="ECO:0000313" key="1">
    <source>
        <dbReference type="EMBL" id="VFU43902.1"/>
    </source>
</evidence>
<dbReference type="EMBL" id="CAADRP010001596">
    <property type="protein sequence ID" value="VFU43902.1"/>
    <property type="molecule type" value="Genomic_DNA"/>
</dbReference>
<reference evidence="1" key="1">
    <citation type="submission" date="2019-03" db="EMBL/GenBank/DDBJ databases">
        <authorList>
            <person name="Mank J."/>
            <person name="Almeida P."/>
        </authorList>
    </citation>
    <scope>NUCLEOTIDE SEQUENCE</scope>
    <source>
        <strain evidence="1">78183</strain>
    </source>
</reference>
<proteinExistence type="predicted"/>
<dbReference type="PANTHER" id="PTHR47453">
    <property type="entry name" value="PHOSPHOGLUCAN, WATER DIKINASE, CHLOROPLASTIC"/>
    <property type="match status" value="1"/>
</dbReference>
<name>A0A6N2LTX2_SALVM</name>
<dbReference type="PANTHER" id="PTHR47453:SF1">
    <property type="entry name" value="PHOSPHOGLUCAN, WATER DIKINASE, CHLOROPLASTIC"/>
    <property type="match status" value="1"/>
</dbReference>
<sequence length="99" mass="11256">MKVWDNVESKNISSWNDLLGALIVGVRQLGLSGWRPEECAAIGTELLAWQEKGLFEKEGSEDGKIIWALRLKATLDRARRLTEDYSEALLQIFPQRVQV</sequence>
<dbReference type="AlphaFoldDB" id="A0A6N2LTX2"/>
<protein>
    <submittedName>
        <fullName evidence="1">Uncharacterized protein</fullName>
    </submittedName>
</protein>
<gene>
    <name evidence="1" type="ORF">SVIM_LOCUS267774</name>
</gene>
<organism evidence="1">
    <name type="scientific">Salix viminalis</name>
    <name type="common">Common osier</name>
    <name type="synonym">Basket willow</name>
    <dbReference type="NCBI Taxonomy" id="40686"/>
    <lineage>
        <taxon>Eukaryota</taxon>
        <taxon>Viridiplantae</taxon>
        <taxon>Streptophyta</taxon>
        <taxon>Embryophyta</taxon>
        <taxon>Tracheophyta</taxon>
        <taxon>Spermatophyta</taxon>
        <taxon>Magnoliopsida</taxon>
        <taxon>eudicotyledons</taxon>
        <taxon>Gunneridae</taxon>
        <taxon>Pentapetalae</taxon>
        <taxon>rosids</taxon>
        <taxon>fabids</taxon>
        <taxon>Malpighiales</taxon>
        <taxon>Salicaceae</taxon>
        <taxon>Saliceae</taxon>
        <taxon>Salix</taxon>
    </lineage>
</organism>
<accession>A0A6N2LTX2</accession>